<feature type="compositionally biased region" description="Polar residues" evidence="1">
    <location>
        <begin position="125"/>
        <end position="136"/>
    </location>
</feature>
<feature type="region of interest" description="Disordered" evidence="1">
    <location>
        <begin position="114"/>
        <end position="136"/>
    </location>
</feature>
<sequence>MTLSTERFLDSSLAASVKQVNLGTYRKICHFYPTGAVKAKNQRRSPGEGERGSWCLHINCMCSLPRVKSSTHWPAYPPSPADSVGIEKVECRGSEPTFVWRESGKPLRKSHLQFTRPRFEPRSPRPQQSGSTTSSTLADYATEAGSFHIYQHDTNNGGHGILSSLMECFHTHRHVVIVSSYAPTCRWNVVAPVESAGRQFATQLYVCYITVHVMVAPGAGLNQTGESPPVTKMCTCGVGPVSCRCRSAYPYSRDQDNIMKVPYTSQIAPVNVKVPFTAYYNPFEMYARINYANGVTGSELTDRTNGSPMLTTQPDQTADALTHAEAIKLYKTPTTHCVMGRPIDKSGMLRPPITLLAPGTKLLQIIRFDV</sequence>
<proteinExistence type="predicted"/>
<dbReference type="EMBL" id="OD564357">
    <property type="protein sequence ID" value="CAD7438008.1"/>
    <property type="molecule type" value="Genomic_DNA"/>
</dbReference>
<protein>
    <submittedName>
        <fullName evidence="2">Uncharacterized protein</fullName>
    </submittedName>
</protein>
<reference evidence="2" key="1">
    <citation type="submission" date="2020-11" db="EMBL/GenBank/DDBJ databases">
        <authorList>
            <person name="Tran Van P."/>
        </authorList>
    </citation>
    <scope>NUCLEOTIDE SEQUENCE</scope>
</reference>
<name>A0A7R9EML1_9NEOP</name>
<evidence type="ECO:0000256" key="1">
    <source>
        <dbReference type="SAM" id="MobiDB-lite"/>
    </source>
</evidence>
<accession>A0A7R9EML1</accession>
<organism evidence="2">
    <name type="scientific">Timema bartmani</name>
    <dbReference type="NCBI Taxonomy" id="61472"/>
    <lineage>
        <taxon>Eukaryota</taxon>
        <taxon>Metazoa</taxon>
        <taxon>Ecdysozoa</taxon>
        <taxon>Arthropoda</taxon>
        <taxon>Hexapoda</taxon>
        <taxon>Insecta</taxon>
        <taxon>Pterygota</taxon>
        <taxon>Neoptera</taxon>
        <taxon>Polyneoptera</taxon>
        <taxon>Phasmatodea</taxon>
        <taxon>Timematodea</taxon>
        <taxon>Timematoidea</taxon>
        <taxon>Timematidae</taxon>
        <taxon>Timema</taxon>
    </lineage>
</organism>
<gene>
    <name evidence="2" type="ORF">TBIB3V08_LOCUS607</name>
</gene>
<dbReference type="AlphaFoldDB" id="A0A7R9EML1"/>
<evidence type="ECO:0000313" key="2">
    <source>
        <dbReference type="EMBL" id="CAD7438008.1"/>
    </source>
</evidence>